<keyword evidence="3" id="KW-0560">Oxidoreductase</keyword>
<evidence type="ECO:0000313" key="4">
    <source>
        <dbReference type="Proteomes" id="UP001629249"/>
    </source>
</evidence>
<dbReference type="Proteomes" id="UP001629249">
    <property type="component" value="Unassembled WGS sequence"/>
</dbReference>
<evidence type="ECO:0000313" key="3">
    <source>
        <dbReference type="EMBL" id="MFL9884999.1"/>
    </source>
</evidence>
<comment type="caution">
    <text evidence="3">The sequence shown here is derived from an EMBL/GenBank/DDBJ whole genome shotgun (WGS) entry which is preliminary data.</text>
</comment>
<keyword evidence="1" id="KW-0472">Membrane</keyword>
<feature type="transmembrane region" description="Helical" evidence="1">
    <location>
        <begin position="73"/>
        <end position="92"/>
    </location>
</feature>
<reference evidence="3 4" key="1">
    <citation type="journal article" date="2024" name="Chem. Sci.">
        <title>Discovery of megapolipeptins by genome mining of a Burkholderiales bacteria collection.</title>
        <authorList>
            <person name="Paulo B.S."/>
            <person name="Recchia M.J.J."/>
            <person name="Lee S."/>
            <person name="Fergusson C.H."/>
            <person name="Romanowski S.B."/>
            <person name="Hernandez A."/>
            <person name="Krull N."/>
            <person name="Liu D.Y."/>
            <person name="Cavanagh H."/>
            <person name="Bos A."/>
            <person name="Gray C.A."/>
            <person name="Murphy B.T."/>
            <person name="Linington R.G."/>
            <person name="Eustaquio A.S."/>
        </authorList>
    </citation>
    <scope>NUCLEOTIDE SEQUENCE [LARGE SCALE GENOMIC DNA]</scope>
    <source>
        <strain evidence="3 4">RL16-012-BIC-B</strain>
    </source>
</reference>
<keyword evidence="1" id="KW-1133">Transmembrane helix</keyword>
<dbReference type="Pfam" id="PF00487">
    <property type="entry name" value="FA_desaturase"/>
    <property type="match status" value="1"/>
</dbReference>
<evidence type="ECO:0000259" key="2">
    <source>
        <dbReference type="Pfam" id="PF00487"/>
    </source>
</evidence>
<dbReference type="EMBL" id="JAQQFN010000013">
    <property type="protein sequence ID" value="MFL9884999.1"/>
    <property type="molecule type" value="Genomic_DNA"/>
</dbReference>
<feature type="domain" description="Fatty acid desaturase" evidence="2">
    <location>
        <begin position="174"/>
        <end position="402"/>
    </location>
</feature>
<dbReference type="EC" id="1.14.19.-" evidence="3"/>
<sequence>MPATVPLYMSYMLVMPVLIGCGRGKEWLLPAFFAGALATGLCLVSHLFWPTMIVRPVAATGWIAWLQSIDSPLAASPSGHVALPMAITVLLATLRKRAAWWFALWSAVLMLTVLTTGQHLTGDMAWGVVVGWLAGAITAISMRLRIDLRSMAMILLEWLCIVVTLRVALAVDDWRLYLVAAVIISTRQHALFILYHDATHYHLTRRRTVNDFLINVAIGMPGTVPVEFYRPLHVAHHRHVGTAQDPERRFLYQNQRWTFQPLDTLSLGRQLAGDLLLLNTLRTMRAYRRAGGAVVRPTAPMLAAGLIWALIVGWLVYLCSAKTLMLLSALWFGPLFTLSVLLQKLRSFAEHSGGPGVTPDWNDWTYSWWVGWMGRIFIWPYHINLHLQHHRNPNTAWYDLPSQVLASDHVMSWRRFPGLLWIGRKGGVNRHRETEQF</sequence>
<keyword evidence="4" id="KW-1185">Reference proteome</keyword>
<keyword evidence="1" id="KW-0812">Transmembrane</keyword>
<feature type="transmembrane region" description="Helical" evidence="1">
    <location>
        <begin position="31"/>
        <end position="53"/>
    </location>
</feature>
<protein>
    <submittedName>
        <fullName evidence="3">Fatty acid desaturase</fullName>
        <ecNumber evidence="3">1.14.19.-</ecNumber>
    </submittedName>
</protein>
<feature type="transmembrane region" description="Helical" evidence="1">
    <location>
        <begin position="99"/>
        <end position="118"/>
    </location>
</feature>
<feature type="transmembrane region" description="Helical" evidence="1">
    <location>
        <begin position="124"/>
        <end position="142"/>
    </location>
</feature>
<dbReference type="GO" id="GO:0016491">
    <property type="term" value="F:oxidoreductase activity"/>
    <property type="evidence" value="ECO:0007669"/>
    <property type="project" value="UniProtKB-KW"/>
</dbReference>
<accession>A0ABW8ZS49</accession>
<feature type="transmembrane region" description="Helical" evidence="1">
    <location>
        <begin position="177"/>
        <end position="196"/>
    </location>
</feature>
<proteinExistence type="predicted"/>
<dbReference type="RefSeq" id="WP_408330728.1">
    <property type="nucleotide sequence ID" value="NZ_JAQQFH010000016.1"/>
</dbReference>
<feature type="transmembrane region" description="Helical" evidence="1">
    <location>
        <begin position="294"/>
        <end position="317"/>
    </location>
</feature>
<gene>
    <name evidence="3" type="ORF">PQR66_18295</name>
</gene>
<dbReference type="CDD" id="cd03510">
    <property type="entry name" value="Rhizobitoxine-FADS-like"/>
    <property type="match status" value="1"/>
</dbReference>
<evidence type="ECO:0000256" key="1">
    <source>
        <dbReference type="SAM" id="Phobius"/>
    </source>
</evidence>
<dbReference type="CDD" id="cd01610">
    <property type="entry name" value="PAP2_like"/>
    <property type="match status" value="1"/>
</dbReference>
<feature type="transmembrane region" description="Helical" evidence="1">
    <location>
        <begin position="323"/>
        <end position="342"/>
    </location>
</feature>
<dbReference type="InterPro" id="IPR005804">
    <property type="entry name" value="FA_desaturase_dom"/>
</dbReference>
<feature type="transmembrane region" description="Helical" evidence="1">
    <location>
        <begin position="154"/>
        <end position="171"/>
    </location>
</feature>
<name>A0ABW8ZS49_9BURK</name>
<organism evidence="3 4">
    <name type="scientific">Paraburkholderia agricolaris</name>
    <dbReference type="NCBI Taxonomy" id="2152888"/>
    <lineage>
        <taxon>Bacteria</taxon>
        <taxon>Pseudomonadati</taxon>
        <taxon>Pseudomonadota</taxon>
        <taxon>Betaproteobacteria</taxon>
        <taxon>Burkholderiales</taxon>
        <taxon>Burkholderiaceae</taxon>
        <taxon>Paraburkholderia</taxon>
    </lineage>
</organism>
<feature type="transmembrane region" description="Helical" evidence="1">
    <location>
        <begin position="6"/>
        <end position="24"/>
    </location>
</feature>